<dbReference type="EMBL" id="CP144107">
    <property type="protein sequence ID" value="WWC92144.1"/>
    <property type="molecule type" value="Genomic_DNA"/>
</dbReference>
<feature type="compositionally biased region" description="Basic and acidic residues" evidence="1">
    <location>
        <begin position="546"/>
        <end position="556"/>
    </location>
</feature>
<name>A0AAX4K433_9TREE</name>
<feature type="region of interest" description="Disordered" evidence="1">
    <location>
        <begin position="466"/>
        <end position="499"/>
    </location>
</feature>
<dbReference type="Proteomes" id="UP001355207">
    <property type="component" value="Chromosome 10"/>
</dbReference>
<dbReference type="SMART" id="SM00353">
    <property type="entry name" value="HLH"/>
    <property type="match status" value="1"/>
</dbReference>
<feature type="compositionally biased region" description="Low complexity" evidence="1">
    <location>
        <begin position="44"/>
        <end position="60"/>
    </location>
</feature>
<feature type="compositionally biased region" description="Polar residues" evidence="1">
    <location>
        <begin position="74"/>
        <end position="89"/>
    </location>
</feature>
<dbReference type="PANTHER" id="PTHR46266:SF4">
    <property type="entry name" value="TRANSCRIPTION FACTOR TT8"/>
    <property type="match status" value="1"/>
</dbReference>
<feature type="compositionally biased region" description="Acidic residues" evidence="1">
    <location>
        <begin position="61"/>
        <end position="70"/>
    </location>
</feature>
<feature type="region of interest" description="Disordered" evidence="1">
    <location>
        <begin position="1"/>
        <end position="139"/>
    </location>
</feature>
<feature type="domain" description="BHLH" evidence="2">
    <location>
        <begin position="130"/>
        <end position="185"/>
    </location>
</feature>
<feature type="compositionally biased region" description="Low complexity" evidence="1">
    <location>
        <begin position="483"/>
        <end position="492"/>
    </location>
</feature>
<feature type="region of interest" description="Disordered" evidence="1">
    <location>
        <begin position="362"/>
        <end position="398"/>
    </location>
</feature>
<dbReference type="PROSITE" id="PS50888">
    <property type="entry name" value="BHLH"/>
    <property type="match status" value="1"/>
</dbReference>
<dbReference type="GeneID" id="91097767"/>
<feature type="compositionally biased region" description="Basic and acidic residues" evidence="1">
    <location>
        <begin position="125"/>
        <end position="139"/>
    </location>
</feature>
<dbReference type="PANTHER" id="PTHR46266">
    <property type="entry name" value="TRANSCRIPTION FACTOR TT8"/>
    <property type="match status" value="1"/>
</dbReference>
<proteinExistence type="predicted"/>
<dbReference type="GO" id="GO:0046983">
    <property type="term" value="F:protein dimerization activity"/>
    <property type="evidence" value="ECO:0007669"/>
    <property type="project" value="InterPro"/>
</dbReference>
<accession>A0AAX4K433</accession>
<feature type="compositionally biased region" description="Basic and acidic residues" evidence="1">
    <location>
        <begin position="565"/>
        <end position="592"/>
    </location>
</feature>
<dbReference type="InterPro" id="IPR011598">
    <property type="entry name" value="bHLH_dom"/>
</dbReference>
<evidence type="ECO:0000313" key="3">
    <source>
        <dbReference type="EMBL" id="WWC92144.1"/>
    </source>
</evidence>
<dbReference type="InterPro" id="IPR036638">
    <property type="entry name" value="HLH_DNA-bd_sf"/>
</dbReference>
<feature type="compositionally biased region" description="Pro residues" evidence="1">
    <location>
        <begin position="368"/>
        <end position="398"/>
    </location>
</feature>
<feature type="compositionally biased region" description="Low complexity" evidence="1">
    <location>
        <begin position="90"/>
        <end position="100"/>
    </location>
</feature>
<feature type="compositionally biased region" description="Low complexity" evidence="1">
    <location>
        <begin position="410"/>
        <end position="427"/>
    </location>
</feature>
<dbReference type="SUPFAM" id="SSF47459">
    <property type="entry name" value="HLH, helix-loop-helix DNA-binding domain"/>
    <property type="match status" value="1"/>
</dbReference>
<evidence type="ECO:0000259" key="2">
    <source>
        <dbReference type="PROSITE" id="PS50888"/>
    </source>
</evidence>
<feature type="compositionally biased region" description="Polar residues" evidence="1">
    <location>
        <begin position="233"/>
        <end position="296"/>
    </location>
</feature>
<dbReference type="Pfam" id="PF00010">
    <property type="entry name" value="HLH"/>
    <property type="match status" value="1"/>
</dbReference>
<feature type="region of interest" description="Disordered" evidence="1">
    <location>
        <begin position="205"/>
        <end position="326"/>
    </location>
</feature>
<dbReference type="Gene3D" id="4.10.280.10">
    <property type="entry name" value="Helix-loop-helix DNA-binding domain"/>
    <property type="match status" value="1"/>
</dbReference>
<feature type="region of interest" description="Disordered" evidence="1">
    <location>
        <begin position="410"/>
        <end position="436"/>
    </location>
</feature>
<feature type="compositionally biased region" description="Acidic residues" evidence="1">
    <location>
        <begin position="214"/>
        <end position="225"/>
    </location>
</feature>
<sequence length="608" mass="65816">MPPPSTIPPNRRKKPGPQPIAPAPASVSSYGHGHASLTFKHLPQHVQQSSPSASVSSLSADQDDEDDDDEYTPRTLNSASKKTNSLTVNSSGSGSKSAAGTKRKQPPTNAQNNNNSSGNGKSNKMSREALRKANHSLIERRRREKINAALGELRIMVPGLGEEGGKAGEFKLEVLERTVAHMKDLKNHIKHLESIISSHGIDIPLVDGVSKDKDEDDDENHDDEDCQMKCENATHSTATSKPVPSRPVNMTTTTSYSHQGHNANNQYHTHSRSKSYTYSQNTSFGYKNSQPSTLSPYPSPKPEHESLSGIDPNETETETNLPPPLTKAASRINHQHHNVSRHSSPNSISTPSVANLLAQVGVLSHPNSPTPPPPQQPVSRPAPPPQSNNPIFLPFPAPSPTSPFMNAAASYSGSSSYANSNSSSSSGPSTIRDPYISDPSPFLAPISGMSLFGGVLNLDPPPPSPADSLKIYNGNNIDKKQHSPPLLSLPPSNTKEKLKDMPPEEAANLLLAFSSPDVMRPQTHIPIITTNTTTTTNHHVNRRERRMTLDSDDFKLDSTTPSDGHSSHDDSTIHQRSDEKSRAWADPGEKGLRGKSAMDFLKMTEAQR</sequence>
<feature type="compositionally biased region" description="Low complexity" evidence="1">
    <location>
        <begin position="112"/>
        <end position="123"/>
    </location>
</feature>
<organism evidence="3 4">
    <name type="scientific">Kwoniella dendrophila CBS 6074</name>
    <dbReference type="NCBI Taxonomy" id="1295534"/>
    <lineage>
        <taxon>Eukaryota</taxon>
        <taxon>Fungi</taxon>
        <taxon>Dikarya</taxon>
        <taxon>Basidiomycota</taxon>
        <taxon>Agaricomycotina</taxon>
        <taxon>Tremellomycetes</taxon>
        <taxon>Tremellales</taxon>
        <taxon>Cryptococcaceae</taxon>
        <taxon>Kwoniella</taxon>
    </lineage>
</organism>
<evidence type="ECO:0000313" key="4">
    <source>
        <dbReference type="Proteomes" id="UP001355207"/>
    </source>
</evidence>
<dbReference type="RefSeq" id="XP_066078906.1">
    <property type="nucleotide sequence ID" value="XM_066222809.1"/>
</dbReference>
<gene>
    <name evidence="3" type="ORF">L201_007098</name>
</gene>
<evidence type="ECO:0000256" key="1">
    <source>
        <dbReference type="SAM" id="MobiDB-lite"/>
    </source>
</evidence>
<protein>
    <recommendedName>
        <fullName evidence="2">BHLH domain-containing protein</fullName>
    </recommendedName>
</protein>
<reference evidence="3 4" key="1">
    <citation type="submission" date="2024-01" db="EMBL/GenBank/DDBJ databases">
        <title>Comparative genomics of Cryptococcus and Kwoniella reveals pathogenesis evolution and contrasting modes of karyotype evolution via chromosome fusion or intercentromeric recombination.</title>
        <authorList>
            <person name="Coelho M.A."/>
            <person name="David-Palma M."/>
            <person name="Shea T."/>
            <person name="Bowers K."/>
            <person name="McGinley-Smith S."/>
            <person name="Mohammad A.W."/>
            <person name="Gnirke A."/>
            <person name="Yurkov A.M."/>
            <person name="Nowrousian M."/>
            <person name="Sun S."/>
            <person name="Cuomo C.A."/>
            <person name="Heitman J."/>
        </authorList>
    </citation>
    <scope>NUCLEOTIDE SEQUENCE [LARGE SCALE GENOMIC DNA]</scope>
    <source>
        <strain evidence="3 4">CBS 6074</strain>
    </source>
</reference>
<feature type="region of interest" description="Disordered" evidence="1">
    <location>
        <begin position="531"/>
        <end position="608"/>
    </location>
</feature>
<keyword evidence="4" id="KW-1185">Reference proteome</keyword>
<dbReference type="AlphaFoldDB" id="A0AAX4K433"/>